<dbReference type="eggNOG" id="COG0510">
    <property type="taxonomic scope" value="Bacteria"/>
</dbReference>
<dbReference type="STRING" id="754035.Mesau_05474"/>
<dbReference type="AlphaFoldDB" id="L0KSZ8"/>
<proteinExistence type="predicted"/>
<keyword evidence="2" id="KW-1185">Reference proteome</keyword>
<dbReference type="HOGENOM" id="CLU_468418_0_0_5"/>
<name>L0KSZ8_MESAW</name>
<accession>L0KSZ8</accession>
<dbReference type="InterPro" id="IPR011009">
    <property type="entry name" value="Kinase-like_dom_sf"/>
</dbReference>
<dbReference type="SUPFAM" id="SSF56112">
    <property type="entry name" value="Protein kinase-like (PK-like)"/>
    <property type="match status" value="1"/>
</dbReference>
<dbReference type="KEGG" id="mam:Mesau_05474"/>
<evidence type="ECO:0000313" key="2">
    <source>
        <dbReference type="Proteomes" id="UP000010998"/>
    </source>
</evidence>
<dbReference type="Proteomes" id="UP000010998">
    <property type="component" value="Chromosome"/>
</dbReference>
<dbReference type="OrthoDB" id="7592571at2"/>
<protein>
    <submittedName>
        <fullName evidence="1">Uncharacterized protein</fullName>
    </submittedName>
</protein>
<gene>
    <name evidence="1" type="ordered locus">Mesau_05474</name>
</gene>
<reference evidence="2" key="1">
    <citation type="submission" date="2012-02" db="EMBL/GenBank/DDBJ databases">
        <title>Complete sequence of Mesorhizobium australicum WSM2073.</title>
        <authorList>
            <person name="Lucas S."/>
            <person name="Han J."/>
            <person name="Lapidus A."/>
            <person name="Cheng J.-F."/>
            <person name="Goodwin L."/>
            <person name="Pitluck S."/>
            <person name="Peters L."/>
            <person name="Gu W."/>
            <person name="Detter J.C."/>
            <person name="Han C."/>
            <person name="Tapia R."/>
            <person name="Land M."/>
            <person name="Hauser L."/>
            <person name="Kyrpides N."/>
            <person name="Ivanova N."/>
            <person name="Pagani I."/>
            <person name="Reeve W.G."/>
            <person name="Howieson J.G."/>
            <person name="Tiwari R.P."/>
            <person name="O'Hara G.W."/>
            <person name="Atkins C.A."/>
            <person name="Ronson C.W."/>
            <person name="Nandasena K.G."/>
            <person name="Woyke T."/>
        </authorList>
    </citation>
    <scope>NUCLEOTIDE SEQUENCE [LARGE SCALE GENOMIC DNA]</scope>
    <source>
        <strain evidence="2">LMG 24608 / HAMBI 3006 / WSM2073</strain>
    </source>
</reference>
<evidence type="ECO:0000313" key="1">
    <source>
        <dbReference type="EMBL" id="AGB47780.1"/>
    </source>
</evidence>
<dbReference type="EMBL" id="CP003358">
    <property type="protein sequence ID" value="AGB47780.1"/>
    <property type="molecule type" value="Genomic_DNA"/>
</dbReference>
<sequence>MIVYGDHKRTENARQLQEAAIEMAQGLDRMPCGIRRHAALVGLFVSVSELVQGLADVDFKARGVDTNSPSQRQGARLLVGLAAEVARSWRSGFAVDGGIDPRLLQMLAGLDCKAEVLTGSAEGYAHYALYPESYLGAARISGLDANTCVIGIRSIGLGLAAMVAAAIGAPAPISVRPIGHPFDRRLNADPRLVAAWRNEPSARFAVVDEGPGLSGSSVHAVVAWLRKQGIDTDRIHLFPSHSGDPGAEASPDVRETWGRCRRHVAMTFERTFPESSQSPTLRDWVAEAVGSPKLRLTEISGGAWRSLHYADEKRWPPSTRGTERRKFLASAGQGRWLVKFVGLGETGLRKMQAARMLHQAGFGPQVIGVCHGFLVERWTDGTTMDQLPLSRQRLVAAFTRYLAWRATNLRTCEAGASLLALAEMAVHNASEALGESQAARLRTWFSKQTPAKVLERVEIDGRLHPWEFLVGSDGTLIKTDAVDHCRGHDLIGCQPIEWDIAGACVEYDLSEAEAATLIGGMDNRMDGRIDTRLIDYFKPCYLAFQLGLWTMAAQSENGWERARLEETANRYEAGLTRFLGQARAD</sequence>
<organism evidence="1 2">
    <name type="scientific">Mesorhizobium australicum (strain HAMBI 3006 / LMG 24608 / WSM2073)</name>
    <dbReference type="NCBI Taxonomy" id="754035"/>
    <lineage>
        <taxon>Bacteria</taxon>
        <taxon>Pseudomonadati</taxon>
        <taxon>Pseudomonadota</taxon>
        <taxon>Alphaproteobacteria</taxon>
        <taxon>Hyphomicrobiales</taxon>
        <taxon>Phyllobacteriaceae</taxon>
        <taxon>Mesorhizobium</taxon>
    </lineage>
</organism>